<keyword evidence="2" id="KW-1185">Reference proteome</keyword>
<proteinExistence type="predicted"/>
<evidence type="ECO:0008006" key="3">
    <source>
        <dbReference type="Google" id="ProtNLM"/>
    </source>
</evidence>
<organism evidence="1 2">
    <name type="scientific">Leeuwenhoekiella aestuarii</name>
    <dbReference type="NCBI Taxonomy" id="2249426"/>
    <lineage>
        <taxon>Bacteria</taxon>
        <taxon>Pseudomonadati</taxon>
        <taxon>Bacteroidota</taxon>
        <taxon>Flavobacteriia</taxon>
        <taxon>Flavobacteriales</taxon>
        <taxon>Flavobacteriaceae</taxon>
        <taxon>Leeuwenhoekiella</taxon>
    </lineage>
</organism>
<dbReference type="SUPFAM" id="SSF82185">
    <property type="entry name" value="Histone H3 K4-specific methyltransferase SET7/9 N-terminal domain"/>
    <property type="match status" value="1"/>
</dbReference>
<dbReference type="RefSeq" id="WP_128762724.1">
    <property type="nucleotide sequence ID" value="NZ_QOVI01000009.1"/>
</dbReference>
<dbReference type="OrthoDB" id="1223552at2"/>
<gene>
    <name evidence="1" type="ORF">DSM04_10951</name>
</gene>
<dbReference type="Proteomes" id="UP000289821">
    <property type="component" value="Unassembled WGS sequence"/>
</dbReference>
<dbReference type="EMBL" id="QOVI01000009">
    <property type="protein sequence ID" value="RXG11725.1"/>
    <property type="molecule type" value="Genomic_DNA"/>
</dbReference>
<comment type="caution">
    <text evidence="1">The sequence shown here is derived from an EMBL/GenBank/DDBJ whole genome shotgun (WGS) entry which is preliminary data.</text>
</comment>
<reference evidence="1 2" key="1">
    <citation type="submission" date="2018-07" db="EMBL/GenBank/DDBJ databases">
        <title>Leeuwenhoekiella genomics.</title>
        <authorList>
            <person name="Tahon G."/>
            <person name="Willems A."/>
        </authorList>
    </citation>
    <scope>NUCLEOTIDE SEQUENCE [LARGE SCALE GENOMIC DNA]</scope>
    <source>
        <strain evidence="1 2">R-50232</strain>
    </source>
</reference>
<name>A0A4Q0NNR6_9FLAO</name>
<dbReference type="Gene3D" id="3.90.930.1">
    <property type="match status" value="1"/>
</dbReference>
<dbReference type="AlphaFoldDB" id="A0A4Q0NNR6"/>
<evidence type="ECO:0000313" key="2">
    <source>
        <dbReference type="Proteomes" id="UP000289821"/>
    </source>
</evidence>
<evidence type="ECO:0000313" key="1">
    <source>
        <dbReference type="EMBL" id="RXG11725.1"/>
    </source>
</evidence>
<accession>A0A4Q0NNR6</accession>
<protein>
    <recommendedName>
        <fullName evidence="3">MORN repeat protein</fullName>
    </recommendedName>
</protein>
<sequence>MIFKTLLCLIGFICISQESKTYVREFDASGKLIAEGWQKGSEKEAYWYYYYPSGVVKAKGEYHNDQKNGYWFYYDKTSRLLREGHYKQDQKIDWWIVYRSENQKEKIQYQNNVKEGYGLLYKNEKLIKANRYDQDKLSGSWTSISQFKKDNPNARF</sequence>